<gene>
    <name evidence="3" type="ORF">JRQ81_001338</name>
</gene>
<evidence type="ECO:0000313" key="3">
    <source>
        <dbReference type="EMBL" id="KAJ7345388.1"/>
    </source>
</evidence>
<dbReference type="AlphaFoldDB" id="A0A9Q0YBT5"/>
<name>A0A9Q0YBT5_9SAUR</name>
<feature type="domain" description="TXNDC16 second thioredoxin-like" evidence="2">
    <location>
        <begin position="64"/>
        <end position="130"/>
    </location>
</feature>
<dbReference type="PANTHER" id="PTHR22699">
    <property type="entry name" value="THIOREDOXIN DOMAIN-CONTAINING PROTEIN 16"/>
    <property type="match status" value="1"/>
</dbReference>
<dbReference type="PANTHER" id="PTHR22699:SF1">
    <property type="entry name" value="THIOREDOXIN DOMAIN-CONTAINING PROTEIN 16"/>
    <property type="match status" value="1"/>
</dbReference>
<feature type="signal peptide" evidence="1">
    <location>
        <begin position="1"/>
        <end position="29"/>
    </location>
</feature>
<accession>A0A9Q0YBT5</accession>
<dbReference type="InterPro" id="IPR057642">
    <property type="entry name" value="TXNDC16_2nd"/>
</dbReference>
<dbReference type="OrthoDB" id="427280at2759"/>
<keyword evidence="4" id="KW-1185">Reference proteome</keyword>
<sequence length="132" mass="14506">MVSLPTDGAPSLFLPFLLVWTSSISVASSKEEAVAVPELSPEEYFATLQASKASLVYFQKDGNALLFNEVKYVMTLVDLQKLEDSLRGQADLVFAYVQAIGTTEHRALMETAFVYGSFKFALTTEVTLLRGI</sequence>
<reference evidence="3" key="1">
    <citation type="journal article" date="2023" name="DNA Res.">
        <title>Chromosome-level genome assembly of Phrynocephalus forsythii using third-generation DNA sequencing and Hi-C analysis.</title>
        <authorList>
            <person name="Qi Y."/>
            <person name="Zhao W."/>
            <person name="Zhao Y."/>
            <person name="Niu C."/>
            <person name="Cao S."/>
            <person name="Zhang Y."/>
        </authorList>
    </citation>
    <scope>NUCLEOTIDE SEQUENCE</scope>
    <source>
        <tissue evidence="3">Muscle</tissue>
    </source>
</reference>
<evidence type="ECO:0000259" key="2">
    <source>
        <dbReference type="Pfam" id="PF24509"/>
    </source>
</evidence>
<dbReference type="Pfam" id="PF24509">
    <property type="entry name" value="TXNDC16_2nd"/>
    <property type="match status" value="1"/>
</dbReference>
<evidence type="ECO:0000256" key="1">
    <source>
        <dbReference type="SAM" id="SignalP"/>
    </source>
</evidence>
<comment type="caution">
    <text evidence="3">The sequence shown here is derived from an EMBL/GenBank/DDBJ whole genome shotgun (WGS) entry which is preliminary data.</text>
</comment>
<evidence type="ECO:0000313" key="4">
    <source>
        <dbReference type="Proteomes" id="UP001142489"/>
    </source>
</evidence>
<organism evidence="3 4">
    <name type="scientific">Phrynocephalus forsythii</name>
    <dbReference type="NCBI Taxonomy" id="171643"/>
    <lineage>
        <taxon>Eukaryota</taxon>
        <taxon>Metazoa</taxon>
        <taxon>Chordata</taxon>
        <taxon>Craniata</taxon>
        <taxon>Vertebrata</taxon>
        <taxon>Euteleostomi</taxon>
        <taxon>Lepidosauria</taxon>
        <taxon>Squamata</taxon>
        <taxon>Bifurcata</taxon>
        <taxon>Unidentata</taxon>
        <taxon>Episquamata</taxon>
        <taxon>Toxicofera</taxon>
        <taxon>Iguania</taxon>
        <taxon>Acrodonta</taxon>
        <taxon>Agamidae</taxon>
        <taxon>Agaminae</taxon>
        <taxon>Phrynocephalus</taxon>
    </lineage>
</organism>
<feature type="chain" id="PRO_5040202322" description="TXNDC16 second thioredoxin-like domain-containing protein" evidence="1">
    <location>
        <begin position="30"/>
        <end position="132"/>
    </location>
</feature>
<proteinExistence type="predicted"/>
<dbReference type="EMBL" id="JAPFRF010000001">
    <property type="protein sequence ID" value="KAJ7345388.1"/>
    <property type="molecule type" value="Genomic_DNA"/>
</dbReference>
<feature type="non-terminal residue" evidence="3">
    <location>
        <position position="1"/>
    </location>
</feature>
<keyword evidence="1" id="KW-0732">Signal</keyword>
<protein>
    <recommendedName>
        <fullName evidence="2">TXNDC16 second thioredoxin-like domain-containing protein</fullName>
    </recommendedName>
</protein>
<dbReference type="InterPro" id="IPR040090">
    <property type="entry name" value="TXNDC16"/>
</dbReference>
<dbReference type="Proteomes" id="UP001142489">
    <property type="component" value="Unassembled WGS sequence"/>
</dbReference>